<comment type="caution">
    <text evidence="1">The sequence shown here is derived from an EMBL/GenBank/DDBJ whole genome shotgun (WGS) entry which is preliminary data.</text>
</comment>
<proteinExistence type="predicted"/>
<evidence type="ECO:0000313" key="1">
    <source>
        <dbReference type="EMBL" id="KAJ9645276.1"/>
    </source>
</evidence>
<dbReference type="Proteomes" id="UP001172680">
    <property type="component" value="Unassembled WGS sequence"/>
</dbReference>
<protein>
    <submittedName>
        <fullName evidence="1">Uncharacterized protein</fullName>
    </submittedName>
</protein>
<reference evidence="1" key="1">
    <citation type="submission" date="2022-10" db="EMBL/GenBank/DDBJ databases">
        <title>Culturing micro-colonial fungi from biological soil crusts in the Mojave desert and describing Neophaeococcomyces mojavensis, and introducing the new genera and species Taxawa tesnikishii.</title>
        <authorList>
            <person name="Kurbessoian T."/>
            <person name="Stajich J.E."/>
        </authorList>
    </citation>
    <scope>NUCLEOTIDE SEQUENCE</scope>
    <source>
        <strain evidence="1">JES_115</strain>
    </source>
</reference>
<keyword evidence="2" id="KW-1185">Reference proteome</keyword>
<gene>
    <name evidence="1" type="ORF">H2199_003282</name>
</gene>
<name>A0ACC2ZDZ7_9PEZI</name>
<sequence>MPSIQLDDATAAQQLKRKRTQATVYDAVAARVGPNGLLDLPPAKAKDRNTASSSTLPIPPEEVLFKRKDAPERYEENDIYFASRHLASNQTLPDSDLLKALHAYASDYYSENSSTIAVKDLKSLDETALLAMGILMEEAAAAALDKTGDLALIEGGDEDRVDKPRYWNGTALVRSVVTHDRHPNQHTVQKNHASGGKKSLPRRSTHKRKRARSSTAASVASGTELHEPIGLTSDLDASGGQD</sequence>
<evidence type="ECO:0000313" key="2">
    <source>
        <dbReference type="Proteomes" id="UP001172680"/>
    </source>
</evidence>
<dbReference type="EMBL" id="JAPDRP010000008">
    <property type="protein sequence ID" value="KAJ9645276.1"/>
    <property type="molecule type" value="Genomic_DNA"/>
</dbReference>
<accession>A0ACC2ZDZ7</accession>
<organism evidence="1 2">
    <name type="scientific">Coniosporium tulheliwenetii</name>
    <dbReference type="NCBI Taxonomy" id="3383036"/>
    <lineage>
        <taxon>Eukaryota</taxon>
        <taxon>Fungi</taxon>
        <taxon>Dikarya</taxon>
        <taxon>Ascomycota</taxon>
        <taxon>Pezizomycotina</taxon>
        <taxon>Dothideomycetes</taxon>
        <taxon>Dothideomycetes incertae sedis</taxon>
        <taxon>Coniosporium</taxon>
    </lineage>
</organism>